<dbReference type="Gene3D" id="3.40.50.11860">
    <property type="entry name" value="Diphthamide synthesis DPH1/DPH2 domain 3"/>
    <property type="match status" value="1"/>
</dbReference>
<dbReference type="FunFam" id="3.40.50.11860:FF:000001">
    <property type="entry name" value="2-(3-amino-3-carboxypropyl)histidine synthase subunit 2"/>
    <property type="match status" value="1"/>
</dbReference>
<evidence type="ECO:0000256" key="8">
    <source>
        <dbReference type="ARBA" id="ARBA00034128"/>
    </source>
</evidence>
<feature type="region of interest" description="Disordered" evidence="11">
    <location>
        <begin position="204"/>
        <end position="226"/>
    </location>
</feature>
<evidence type="ECO:0000256" key="2">
    <source>
        <dbReference type="ARBA" id="ARBA00005156"/>
    </source>
</evidence>
<sequence>MAENTAFSTSGEEAITRTIDISQDEVPGELSAEEIENYYDIERTAVEIEKGNYKRTALQFPDELLRHSVPIFRRLKARLSPGRELYVLADTSYGSCCVDEVAAQHVDADAMVHYGHACMTKTSRLPVIYVFGKKPVDSEDCASKLLQSLDASSTSLEGKTLVLRHDVAYAHRADQILEKLRAAMSIYAPFEYSPIPLMSFPVSPNTSTQGETTVATNGHDTTSDSQLDDAPRNDIILYVGGESLSLTNLLMTHAHCEVHTYDPKTGTARLESGRTNKLLMRRYVAVQKARDADVFGILVGTLGVAAYLPLISHLRKVLSRAHKKSFTISVGKLNPAKLANFLEIECFVLVACPENSLIEAKEFLRPIVTPYELEIALRAPQSWTGRYVLDFEKLLVADPNNSEDAAEGSDREEEDPEQPVFSLVTGKYRHAKRYGETNADPNDPGSALILRNQDGTVALADSAAGAFLQARTYRGLEVRIGQDAPAVLEQGRSGIARGYADDHSSGG</sequence>
<dbReference type="NCBIfam" id="TIGR00322">
    <property type="entry name" value="diphth2_R"/>
    <property type="match status" value="1"/>
</dbReference>
<dbReference type="GO" id="GO:0090560">
    <property type="term" value="F:2-(3-amino-3-carboxypropyl)histidine synthase activity"/>
    <property type="evidence" value="ECO:0007669"/>
    <property type="project" value="InterPro"/>
</dbReference>
<dbReference type="NCBIfam" id="TIGR00272">
    <property type="entry name" value="DPH2"/>
    <property type="match status" value="1"/>
</dbReference>
<evidence type="ECO:0000313" key="12">
    <source>
        <dbReference type="EMBL" id="EMD35738.1"/>
    </source>
</evidence>
<evidence type="ECO:0000256" key="7">
    <source>
        <dbReference type="ARBA" id="ARBA00023014"/>
    </source>
</evidence>
<dbReference type="GO" id="GO:0051536">
    <property type="term" value="F:iron-sulfur cluster binding"/>
    <property type="evidence" value="ECO:0007669"/>
    <property type="project" value="UniProtKB-KW"/>
</dbReference>
<dbReference type="Gene3D" id="3.40.50.11840">
    <property type="entry name" value="Diphthamide synthesis DPH1/DPH2 domain 1"/>
    <property type="match status" value="1"/>
</dbReference>
<dbReference type="InterPro" id="IPR010014">
    <property type="entry name" value="DHP2"/>
</dbReference>
<protein>
    <recommendedName>
        <fullName evidence="4 10">2-(3-amino-3-carboxypropyl)histidine synthase subunit 2</fullName>
    </recommendedName>
</protein>
<dbReference type="AlphaFoldDB" id="M2QFA8"/>
<comment type="subcellular location">
    <subcellularLocation>
        <location evidence="10">Cytoplasm</location>
    </subcellularLocation>
</comment>
<dbReference type="SFLD" id="SFLDG01121">
    <property type="entry name" value="Diphthamide_biosynthesis"/>
    <property type="match status" value="1"/>
</dbReference>
<comment type="function">
    <text evidence="9">Required for the first step of diphthamide biosynthesis, a post-translational modification of histidine which occurs in elongation factor 2. DPH1 and DPH2 transfer a 3-amino-3-carboxypropyl (ACP) group from S-adenosyl-L-methionine (SAM) to a histidine residue, the reaction is assisted by a reduction system comprising DPH3 and a NADH-dependent reductase, predominantly CBR1. Facilitates the reduction of the catalytic iron-sulfur cluster found in the DPH1 subunit.</text>
</comment>
<evidence type="ECO:0000256" key="9">
    <source>
        <dbReference type="ARBA" id="ARBA00054092"/>
    </source>
</evidence>
<keyword evidence="7 10" id="KW-0411">Iron-sulfur</keyword>
<comment type="function">
    <text evidence="10">Required for the first step of diphthamide biosynthesis, a post-translational modification of histidine which occurs in elongation factor 2. DPH1 and DPH2 transfer a 3-amino-3-carboxypropyl (ACP) group from S-adenosyl-L-methionine (SAM) to a histidine residue, the reaction is assisted by a reduction system comprising DPH3 and a NADH-dependent reductase. Facilitates the reduction of the catalytic iron-sulfur cluster found in the DPH1 subunit.</text>
</comment>
<evidence type="ECO:0000256" key="3">
    <source>
        <dbReference type="ARBA" id="ARBA00006179"/>
    </source>
</evidence>
<dbReference type="InterPro" id="IPR042263">
    <property type="entry name" value="DPH1/DPH2_1"/>
</dbReference>
<dbReference type="GO" id="GO:0017183">
    <property type="term" value="P:protein histidyl modification to diphthamide"/>
    <property type="evidence" value="ECO:0007669"/>
    <property type="project" value="UniProtKB-UniPathway"/>
</dbReference>
<comment type="subunit">
    <text evidence="8">Component of the 2-(3-amino-3-carboxypropyl)histidine synthase complex composed of DPH1, DPH2, DPH3 and a NADH-dependent reductase, predominantly CBR1.</text>
</comment>
<comment type="pathway">
    <text evidence="2 10">Protein modification; peptidyl-diphthamide biosynthesis.</text>
</comment>
<dbReference type="InterPro" id="IPR016435">
    <property type="entry name" value="DPH1/DPH2"/>
</dbReference>
<keyword evidence="5 10" id="KW-0479">Metal-binding</keyword>
<gene>
    <name evidence="12" type="ORF">CERSUDRAFT_66206</name>
</gene>
<dbReference type="GO" id="GO:0046872">
    <property type="term" value="F:metal ion binding"/>
    <property type="evidence" value="ECO:0007669"/>
    <property type="project" value="UniProtKB-KW"/>
</dbReference>
<evidence type="ECO:0000256" key="10">
    <source>
        <dbReference type="RuleBase" id="RU364133"/>
    </source>
</evidence>
<dbReference type="FunFam" id="3.40.50.11840:FF:000002">
    <property type="entry name" value="2-(3-amino-3-carboxypropyl)histidine synthase subunit 2"/>
    <property type="match status" value="1"/>
</dbReference>
<dbReference type="UniPathway" id="UPA00559"/>
<proteinExistence type="inferred from homology"/>
<evidence type="ECO:0000256" key="6">
    <source>
        <dbReference type="ARBA" id="ARBA00023004"/>
    </source>
</evidence>
<keyword evidence="10" id="KW-0963">Cytoplasm</keyword>
<evidence type="ECO:0000256" key="5">
    <source>
        <dbReference type="ARBA" id="ARBA00022723"/>
    </source>
</evidence>
<comment type="cofactor">
    <cofactor evidence="1">
        <name>[4Fe-4S] cluster</name>
        <dbReference type="ChEBI" id="CHEBI:49883"/>
    </cofactor>
</comment>
<dbReference type="OrthoDB" id="449241at2759"/>
<dbReference type="SFLD" id="SFLDS00032">
    <property type="entry name" value="Radical_SAM_3-amino-3-carboxyp"/>
    <property type="match status" value="1"/>
</dbReference>
<dbReference type="Proteomes" id="UP000016930">
    <property type="component" value="Unassembled WGS sequence"/>
</dbReference>
<dbReference type="EMBL" id="KB445799">
    <property type="protein sequence ID" value="EMD35738.1"/>
    <property type="molecule type" value="Genomic_DNA"/>
</dbReference>
<dbReference type="GO" id="GO:0005737">
    <property type="term" value="C:cytoplasm"/>
    <property type="evidence" value="ECO:0007669"/>
    <property type="project" value="UniProtKB-SubCell"/>
</dbReference>
<evidence type="ECO:0000313" key="13">
    <source>
        <dbReference type="Proteomes" id="UP000016930"/>
    </source>
</evidence>
<evidence type="ECO:0000256" key="1">
    <source>
        <dbReference type="ARBA" id="ARBA00001966"/>
    </source>
</evidence>
<dbReference type="PANTHER" id="PTHR10762">
    <property type="entry name" value="DIPHTHAMIDE BIOSYNTHESIS PROTEIN"/>
    <property type="match status" value="1"/>
</dbReference>
<name>M2QFA8_CERS8</name>
<evidence type="ECO:0000256" key="11">
    <source>
        <dbReference type="SAM" id="MobiDB-lite"/>
    </source>
</evidence>
<reference evidence="12 13" key="1">
    <citation type="journal article" date="2012" name="Proc. Natl. Acad. Sci. U.S.A.">
        <title>Comparative genomics of Ceriporiopsis subvermispora and Phanerochaete chrysosporium provide insight into selective ligninolysis.</title>
        <authorList>
            <person name="Fernandez-Fueyo E."/>
            <person name="Ruiz-Duenas F.J."/>
            <person name="Ferreira P."/>
            <person name="Floudas D."/>
            <person name="Hibbett D.S."/>
            <person name="Canessa P."/>
            <person name="Larrondo L.F."/>
            <person name="James T.Y."/>
            <person name="Seelenfreund D."/>
            <person name="Lobos S."/>
            <person name="Polanco R."/>
            <person name="Tello M."/>
            <person name="Honda Y."/>
            <person name="Watanabe T."/>
            <person name="Watanabe T."/>
            <person name="Ryu J.S."/>
            <person name="Kubicek C.P."/>
            <person name="Schmoll M."/>
            <person name="Gaskell J."/>
            <person name="Hammel K.E."/>
            <person name="St John F.J."/>
            <person name="Vanden Wymelenberg A."/>
            <person name="Sabat G."/>
            <person name="Splinter BonDurant S."/>
            <person name="Syed K."/>
            <person name="Yadav J.S."/>
            <person name="Doddapaneni H."/>
            <person name="Subramanian V."/>
            <person name="Lavin J.L."/>
            <person name="Oguiza J.A."/>
            <person name="Perez G."/>
            <person name="Pisabarro A.G."/>
            <person name="Ramirez L."/>
            <person name="Santoyo F."/>
            <person name="Master E."/>
            <person name="Coutinho P.M."/>
            <person name="Henrissat B."/>
            <person name="Lombard V."/>
            <person name="Magnuson J.K."/>
            <person name="Kuees U."/>
            <person name="Hori C."/>
            <person name="Igarashi K."/>
            <person name="Samejima M."/>
            <person name="Held B.W."/>
            <person name="Barry K.W."/>
            <person name="LaButti K.M."/>
            <person name="Lapidus A."/>
            <person name="Lindquist E.A."/>
            <person name="Lucas S.M."/>
            <person name="Riley R."/>
            <person name="Salamov A.A."/>
            <person name="Hoffmeister D."/>
            <person name="Schwenk D."/>
            <person name="Hadar Y."/>
            <person name="Yarden O."/>
            <person name="de Vries R.P."/>
            <person name="Wiebenga A."/>
            <person name="Stenlid J."/>
            <person name="Eastwood D."/>
            <person name="Grigoriev I.V."/>
            <person name="Berka R.M."/>
            <person name="Blanchette R.A."/>
            <person name="Kersten P."/>
            <person name="Martinez A.T."/>
            <person name="Vicuna R."/>
            <person name="Cullen D."/>
        </authorList>
    </citation>
    <scope>NUCLEOTIDE SEQUENCE [LARGE SCALE GENOMIC DNA]</scope>
    <source>
        <strain evidence="12 13">B</strain>
    </source>
</reference>
<dbReference type="InterPro" id="IPR042265">
    <property type="entry name" value="DPH1/DPH2_3"/>
</dbReference>
<keyword evidence="13" id="KW-1185">Reference proteome</keyword>
<evidence type="ECO:0000256" key="4">
    <source>
        <dbReference type="ARBA" id="ARBA00021914"/>
    </source>
</evidence>
<dbReference type="SFLD" id="SFLDF00408">
    <property type="entry name" value="Diphthamide_biosynthesis_famil"/>
    <property type="match status" value="1"/>
</dbReference>
<dbReference type="PANTHER" id="PTHR10762:SF2">
    <property type="entry name" value="2-(3-AMINO-3-CARBOXYPROPYL)HISTIDINE SYNTHASE SUBUNIT 2"/>
    <property type="match status" value="1"/>
</dbReference>
<comment type="similarity">
    <text evidence="3 10">Belongs to the DPH1/DPH2 family. DPH2 subfamily.</text>
</comment>
<feature type="compositionally biased region" description="Polar residues" evidence="11">
    <location>
        <begin position="204"/>
        <end position="225"/>
    </location>
</feature>
<dbReference type="Pfam" id="PF01866">
    <property type="entry name" value="Diphthamide_syn"/>
    <property type="match status" value="1"/>
</dbReference>
<dbReference type="STRING" id="914234.M2QFA8"/>
<keyword evidence="6 10" id="KW-0408">Iron</keyword>
<organism evidence="12 13">
    <name type="scientific">Ceriporiopsis subvermispora (strain B)</name>
    <name type="common">White-rot fungus</name>
    <name type="synonym">Gelatoporia subvermispora</name>
    <dbReference type="NCBI Taxonomy" id="914234"/>
    <lineage>
        <taxon>Eukaryota</taxon>
        <taxon>Fungi</taxon>
        <taxon>Dikarya</taxon>
        <taxon>Basidiomycota</taxon>
        <taxon>Agaricomycotina</taxon>
        <taxon>Agaricomycetes</taxon>
        <taxon>Polyporales</taxon>
        <taxon>Gelatoporiaceae</taxon>
        <taxon>Gelatoporia</taxon>
    </lineage>
</organism>
<dbReference type="HOGENOM" id="CLU_015210_1_0_1"/>
<accession>M2QFA8</accession>